<sequence>MGKLLRPGRIVIVLSGRRAGCKGIIVQTNENSSKRRPYSNCLIAGIEKPPRKVTKKMSKTKVEKRLKIKTFVKYINVNHLMPTRYMVSSSIDPKSLVTDEQMENKASRKSARKAVKLVLEECFSKPESADSSAKGSKDTAFLKKKLRF</sequence>
<evidence type="ECO:0000256" key="1">
    <source>
        <dbReference type="ARBA" id="ARBA00009124"/>
    </source>
</evidence>
<dbReference type="eggNOG" id="KOG3418">
    <property type="taxonomic scope" value="Eukaryota"/>
</dbReference>
<dbReference type="PANTHER" id="PTHR10497">
    <property type="entry name" value="60S RIBOSOMAL PROTEIN L27"/>
    <property type="match status" value="1"/>
</dbReference>
<evidence type="ECO:0000313" key="5">
    <source>
        <dbReference type="Proteomes" id="UP000031512"/>
    </source>
</evidence>
<dbReference type="InterPro" id="IPR038655">
    <property type="entry name" value="Ribosomal_eL27_sf"/>
</dbReference>
<keyword evidence="2 4" id="KW-0689">Ribosomal protein</keyword>
<reference evidence="4 5" key="1">
    <citation type="journal article" date="2012" name="BMC Genomics">
        <title>Comparative genomic analysis and phylogenetic position of Theileria equi.</title>
        <authorList>
            <person name="Kappmeyer L.S."/>
            <person name="Thiagarajan M."/>
            <person name="Herndon D.R."/>
            <person name="Ramsay J.D."/>
            <person name="Caler E."/>
            <person name="Djikeng A."/>
            <person name="Gillespie J.J."/>
            <person name="Lau A.O."/>
            <person name="Roalson E.H."/>
            <person name="Silva J.C."/>
            <person name="Silva M.G."/>
            <person name="Suarez C.E."/>
            <person name="Ueti M.W."/>
            <person name="Nene V.M."/>
            <person name="Mealey R.H."/>
            <person name="Knowles D.P."/>
            <person name="Brayton K.A."/>
        </authorList>
    </citation>
    <scope>NUCLEOTIDE SEQUENCE [LARGE SCALE GENOMIC DNA]</scope>
    <source>
        <strain evidence="4 5">WA</strain>
    </source>
</reference>
<accession>L0ATJ5</accession>
<dbReference type="CDD" id="cd06090">
    <property type="entry name" value="KOW_RPL27"/>
    <property type="match status" value="1"/>
</dbReference>
<keyword evidence="3" id="KW-0687">Ribonucleoprotein</keyword>
<evidence type="ECO:0000313" key="4">
    <source>
        <dbReference type="EMBL" id="AFZ78962.1"/>
    </source>
</evidence>
<dbReference type="InterPro" id="IPR041991">
    <property type="entry name" value="Ribosomal_eL27_KOW"/>
</dbReference>
<dbReference type="GO" id="GO:0003735">
    <property type="term" value="F:structural constituent of ribosome"/>
    <property type="evidence" value="ECO:0007669"/>
    <property type="project" value="InterPro"/>
</dbReference>
<dbReference type="VEuPathDB" id="PiroplasmaDB:BEWA_018030"/>
<dbReference type="GO" id="GO:1990904">
    <property type="term" value="C:ribonucleoprotein complex"/>
    <property type="evidence" value="ECO:0007669"/>
    <property type="project" value="UniProtKB-KW"/>
</dbReference>
<proteinExistence type="inferred from homology"/>
<dbReference type="AlphaFoldDB" id="L0ATJ5"/>
<name>L0ATJ5_THEEQ</name>
<comment type="similarity">
    <text evidence="1">Belongs to the eukaryotic ribosomal protein eL27 family.</text>
</comment>
<gene>
    <name evidence="4" type="ORF">BEWA_018030</name>
</gene>
<dbReference type="SUPFAM" id="SSF50104">
    <property type="entry name" value="Translation proteins SH3-like domain"/>
    <property type="match status" value="1"/>
</dbReference>
<dbReference type="GeneID" id="15806932"/>
<dbReference type="GO" id="GO:0005840">
    <property type="term" value="C:ribosome"/>
    <property type="evidence" value="ECO:0007669"/>
    <property type="project" value="UniProtKB-KW"/>
</dbReference>
<dbReference type="Pfam" id="PF01777">
    <property type="entry name" value="Ribosomal_L27e"/>
    <property type="match status" value="1"/>
</dbReference>
<dbReference type="EMBL" id="CP001669">
    <property type="protein sequence ID" value="AFZ78962.1"/>
    <property type="molecule type" value="Genomic_DNA"/>
</dbReference>
<dbReference type="InterPro" id="IPR001141">
    <property type="entry name" value="Ribosomal_eL27"/>
</dbReference>
<organism evidence="4 5">
    <name type="scientific">Theileria equi strain WA</name>
    <dbReference type="NCBI Taxonomy" id="1537102"/>
    <lineage>
        <taxon>Eukaryota</taxon>
        <taxon>Sar</taxon>
        <taxon>Alveolata</taxon>
        <taxon>Apicomplexa</taxon>
        <taxon>Aconoidasida</taxon>
        <taxon>Piroplasmida</taxon>
        <taxon>Theileriidae</taxon>
        <taxon>Theileria</taxon>
    </lineage>
</organism>
<evidence type="ECO:0000256" key="2">
    <source>
        <dbReference type="ARBA" id="ARBA00022980"/>
    </source>
</evidence>
<evidence type="ECO:0000256" key="3">
    <source>
        <dbReference type="ARBA" id="ARBA00023274"/>
    </source>
</evidence>
<protein>
    <submittedName>
        <fullName evidence="4">60S ribosomal protein L27e, putative</fullName>
    </submittedName>
</protein>
<dbReference type="Proteomes" id="UP000031512">
    <property type="component" value="Chromosome 1"/>
</dbReference>
<keyword evidence="5" id="KW-1185">Reference proteome</keyword>
<dbReference type="GO" id="GO:0006412">
    <property type="term" value="P:translation"/>
    <property type="evidence" value="ECO:0007669"/>
    <property type="project" value="InterPro"/>
</dbReference>
<dbReference type="STRING" id="1537102.L0ATJ5"/>
<dbReference type="OrthoDB" id="2365484at2759"/>
<dbReference type="Gene3D" id="2.30.30.770">
    <property type="match status" value="1"/>
</dbReference>
<dbReference type="KEGG" id="beq:BEWA_018030"/>
<dbReference type="InterPro" id="IPR008991">
    <property type="entry name" value="Translation_prot_SH3-like_sf"/>
</dbReference>
<dbReference type="RefSeq" id="XP_004828628.1">
    <property type="nucleotide sequence ID" value="XM_004828571.1"/>
</dbReference>